<dbReference type="RefSeq" id="WP_381433331.1">
    <property type="nucleotide sequence ID" value="NZ_JBHSNO010000005.1"/>
</dbReference>
<keyword evidence="2" id="KW-1185">Reference proteome</keyword>
<name>A0ABW0TI77_9BACL</name>
<evidence type="ECO:0000313" key="2">
    <source>
        <dbReference type="Proteomes" id="UP001596109"/>
    </source>
</evidence>
<comment type="caution">
    <text evidence="1">The sequence shown here is derived from an EMBL/GenBank/DDBJ whole genome shotgun (WGS) entry which is preliminary data.</text>
</comment>
<protein>
    <recommendedName>
        <fullName evidence="3">GSKIP domain-containing protein</fullName>
    </recommendedName>
</protein>
<evidence type="ECO:0000313" key="1">
    <source>
        <dbReference type="EMBL" id="MFC5589141.1"/>
    </source>
</evidence>
<organism evidence="1 2">
    <name type="scientific">Sporosarcina soli</name>
    <dbReference type="NCBI Taxonomy" id="334736"/>
    <lineage>
        <taxon>Bacteria</taxon>
        <taxon>Bacillati</taxon>
        <taxon>Bacillota</taxon>
        <taxon>Bacilli</taxon>
        <taxon>Bacillales</taxon>
        <taxon>Caryophanaceae</taxon>
        <taxon>Sporosarcina</taxon>
    </lineage>
</organism>
<accession>A0ABW0TI77</accession>
<evidence type="ECO:0008006" key="3">
    <source>
        <dbReference type="Google" id="ProtNLM"/>
    </source>
</evidence>
<proteinExistence type="predicted"/>
<sequence>MEEYVVKIPNLESLFFETKDLYENVTQLVDQTSNPSSNLIYLKEERKLYLRSVSFGTLAFQFVSLDFENNQIHFKCSDESIGDANRQIYEFLTTLRWNFQPKKMSYVMERRAKFN</sequence>
<dbReference type="EMBL" id="JBHSNO010000005">
    <property type="protein sequence ID" value="MFC5589141.1"/>
    <property type="molecule type" value="Genomic_DNA"/>
</dbReference>
<gene>
    <name evidence="1" type="ORF">ACFPRA_09600</name>
</gene>
<dbReference type="Proteomes" id="UP001596109">
    <property type="component" value="Unassembled WGS sequence"/>
</dbReference>
<reference evidence="2" key="1">
    <citation type="journal article" date="2019" name="Int. J. Syst. Evol. Microbiol.">
        <title>The Global Catalogue of Microorganisms (GCM) 10K type strain sequencing project: providing services to taxonomists for standard genome sequencing and annotation.</title>
        <authorList>
            <consortium name="The Broad Institute Genomics Platform"/>
            <consortium name="The Broad Institute Genome Sequencing Center for Infectious Disease"/>
            <person name="Wu L."/>
            <person name="Ma J."/>
        </authorList>
    </citation>
    <scope>NUCLEOTIDE SEQUENCE [LARGE SCALE GENOMIC DNA]</scope>
    <source>
        <strain evidence="2">CGMCC 4.1434</strain>
    </source>
</reference>